<dbReference type="GO" id="GO:0004674">
    <property type="term" value="F:protein serine/threonine kinase activity"/>
    <property type="evidence" value="ECO:0007669"/>
    <property type="project" value="TreeGrafter"/>
</dbReference>
<proteinExistence type="inferred from homology"/>
<evidence type="ECO:0000313" key="5">
    <source>
        <dbReference type="EMBL" id="KAH7136252.1"/>
    </source>
</evidence>
<name>A0A9P9EF26_9HYPO</name>
<dbReference type="GO" id="GO:0005524">
    <property type="term" value="F:ATP binding"/>
    <property type="evidence" value="ECO:0007669"/>
    <property type="project" value="InterPro"/>
</dbReference>
<dbReference type="Gene3D" id="3.30.200.20">
    <property type="entry name" value="Phosphorylase Kinase, domain 1"/>
    <property type="match status" value="1"/>
</dbReference>
<dbReference type="PROSITE" id="PS50006">
    <property type="entry name" value="FHA_DOMAIN"/>
    <property type="match status" value="1"/>
</dbReference>
<feature type="compositionally biased region" description="Polar residues" evidence="2">
    <location>
        <begin position="1475"/>
        <end position="1497"/>
    </location>
</feature>
<feature type="region of interest" description="Disordered" evidence="2">
    <location>
        <begin position="489"/>
        <end position="570"/>
    </location>
</feature>
<evidence type="ECO:0000259" key="4">
    <source>
        <dbReference type="PROSITE" id="PS50011"/>
    </source>
</evidence>
<feature type="domain" description="Protein kinase" evidence="4">
    <location>
        <begin position="136"/>
        <end position="420"/>
    </location>
</feature>
<feature type="compositionally biased region" description="Basic and acidic residues" evidence="2">
    <location>
        <begin position="532"/>
        <end position="541"/>
    </location>
</feature>
<feature type="compositionally biased region" description="Low complexity" evidence="2">
    <location>
        <begin position="1503"/>
        <end position="1516"/>
    </location>
</feature>
<feature type="region of interest" description="Disordered" evidence="2">
    <location>
        <begin position="1"/>
        <end position="27"/>
    </location>
</feature>
<dbReference type="Pfam" id="PF00069">
    <property type="entry name" value="Pkinase"/>
    <property type="match status" value="1"/>
</dbReference>
<comment type="caution">
    <text evidence="5">The sequence shown here is derived from an EMBL/GenBank/DDBJ whole genome shotgun (WGS) entry which is preliminary data.</text>
</comment>
<dbReference type="InterPro" id="IPR000719">
    <property type="entry name" value="Prot_kinase_dom"/>
</dbReference>
<accession>A0A9P9EF26</accession>
<reference evidence="5" key="1">
    <citation type="journal article" date="2021" name="Nat. Commun.">
        <title>Genetic determinants of endophytism in the Arabidopsis root mycobiome.</title>
        <authorList>
            <person name="Mesny F."/>
            <person name="Miyauchi S."/>
            <person name="Thiergart T."/>
            <person name="Pickel B."/>
            <person name="Atanasova L."/>
            <person name="Karlsson M."/>
            <person name="Huettel B."/>
            <person name="Barry K.W."/>
            <person name="Haridas S."/>
            <person name="Chen C."/>
            <person name="Bauer D."/>
            <person name="Andreopoulos W."/>
            <person name="Pangilinan J."/>
            <person name="LaButti K."/>
            <person name="Riley R."/>
            <person name="Lipzen A."/>
            <person name="Clum A."/>
            <person name="Drula E."/>
            <person name="Henrissat B."/>
            <person name="Kohler A."/>
            <person name="Grigoriev I.V."/>
            <person name="Martin F.M."/>
            <person name="Hacquard S."/>
        </authorList>
    </citation>
    <scope>NUCLEOTIDE SEQUENCE</scope>
    <source>
        <strain evidence="5">MPI-CAGE-AT-0147</strain>
    </source>
</reference>
<dbReference type="Proteomes" id="UP000738349">
    <property type="component" value="Unassembled WGS sequence"/>
</dbReference>
<dbReference type="EMBL" id="JAGMUV010000013">
    <property type="protein sequence ID" value="KAH7136252.1"/>
    <property type="molecule type" value="Genomic_DNA"/>
</dbReference>
<feature type="compositionally biased region" description="Polar residues" evidence="2">
    <location>
        <begin position="1"/>
        <end position="10"/>
    </location>
</feature>
<feature type="region of interest" description="Disordered" evidence="2">
    <location>
        <begin position="422"/>
        <end position="459"/>
    </location>
</feature>
<evidence type="ECO:0000259" key="3">
    <source>
        <dbReference type="PROSITE" id="PS50006"/>
    </source>
</evidence>
<evidence type="ECO:0008006" key="7">
    <source>
        <dbReference type="Google" id="ProtNLM"/>
    </source>
</evidence>
<dbReference type="InterPro" id="IPR053235">
    <property type="entry name" value="Ser_Thr_kinase"/>
</dbReference>
<evidence type="ECO:0000256" key="1">
    <source>
        <dbReference type="ARBA" id="ARBA00005575"/>
    </source>
</evidence>
<evidence type="ECO:0000313" key="6">
    <source>
        <dbReference type="Proteomes" id="UP000738349"/>
    </source>
</evidence>
<sequence length="1546" mass="171868">MIENHSTNGTVVDGQRLGTNPTAKGRSEPVTKLALLSGMIISILLQDQASDLKFRVQIPDRDKLRKYIYAQNVKNFLTPHNTKRQTETSTSRSSEDDPSHASKLKPQRTLQSISDASGKGQSAPWFEREWDGSGKYAVKETVSKGTFTTVYKVISKFDGQLYAAKEIEKRRFMKNGTLDQEFCNETKILKQLHHPNVVEYLEDFEWGGRSRILIMEYIASWSLGHHVSSGELLGEGVVQNISRQLLSALSYLQDKRVVHRDVKPDNVMLISLDPVEVKIIDFGLSTMMAADEAFLNTFCGTLFYCAPEVYSEYVQYDKSGVRGRGKMRQKLHRSGYSYPADIWSLGGTLFFTMSGSPPYPVKGGISYGELLHIIMTTDLDVSPLRKKGVSKQAIDFLSRMLRNRPEGRASVTELQSHPWLNASKPATRIEPPISVPEKMDLDDSMSIPSPSALPQESEDIEPVRVFGRFKGTSRSAILIQLQRMADEQISLSGTSSRSSSPPSEEDIEQGSNFGMSTIGDLEKLSAPAPKGPHPESKRHDGQFSQAGESSKPDSGFASRESAGYVQDHDTDNESIYSVDSVLPASKNRFVEEFSVYLASDIQRLALETQLPGMVDELLPSLLKTFAWKLHEESSSRHEREVSVFLHKHRRAVIDSLCSIPGPARSGKSSDIDDGTDGAVLRHFFSMPISEVGDWVSSLEGVTKMDIDVPNAPENDTIDADLSRSLPNLDDYKHFIESSQAYQWLLLRIKRYSQMDRSGLSLMLDIGLSIRNHLLSFAPLRKVSRHKAPVSVEMSFSLDWDLRQFIQDQEYTGAPEHILDHIICLTGTSQQAQAMTVSEYMEQTWPAANDPIRLLMRKYLSYPNEDSWIVELPKGSFLRASKDLTSICIVAKGQVDFLSDVGEQLGWLGSALRPSPLDEGIITCLPHLSFFHTQQQSDEAPNSNVLSSCRIDFSMKPVIAGSSNSAGFCWANLFRNPVLVTGYPTAHRADPNTGVELSLSAMVELVRSRQFVSLDGHIFLKSFCSLLVAAAVAVDVVLWHFLFNSTGDRISYCDPRLNDFSNETCQGLTLRDIETRRHVVGWCCDVKEFSGSPQADFNIHSSSLTPPPKSMVIDKLYVEGGSSLIGGMSISIGKRDKPVYLQRAKSYSGLLDWISVQPLVFYDVGDQRAWLVDGASALLHLVRASIEQDRSRPAYRSKWRFNGTLEGSQSPNGSPTAVEVLSNFDNLNLPLYIDDVRPNQQGQLVEVPYYFRDRVQEIMQDVQVLIDYQAQVAAQDGYWFRQSPKMLVKSLVGFDFWDVAKPSGPIQQRAHYLRTAGHGWIDYVRSVKATTIFGKNFGDLLQVEHPSLLCANWRSVPTGMDYLGVSISTLKTIQTARTGLVLGPGHITPDIVWSSRYQLFSQCTCLQSPPETTTSHVDPVQLLLPKGQKIHLSVPKVCSEITLKDLGDNGAVVFGHTPYRIGPKQKEAKSTEQDQRAATLQISSHSTASPSIRSNSDMTDGGISLTSSSSVPAEPSSGDADSMGRPGSAPDAKRRKRSFFSVFRPHE</sequence>
<dbReference type="InterPro" id="IPR000253">
    <property type="entry name" value="FHA_dom"/>
</dbReference>
<keyword evidence="6" id="KW-1185">Reference proteome</keyword>
<gene>
    <name evidence="5" type="ORF">EDB81DRAFT_77443</name>
</gene>
<dbReference type="OrthoDB" id="5097516at2759"/>
<organism evidence="5 6">
    <name type="scientific">Dactylonectria macrodidyma</name>
    <dbReference type="NCBI Taxonomy" id="307937"/>
    <lineage>
        <taxon>Eukaryota</taxon>
        <taxon>Fungi</taxon>
        <taxon>Dikarya</taxon>
        <taxon>Ascomycota</taxon>
        <taxon>Pezizomycotina</taxon>
        <taxon>Sordariomycetes</taxon>
        <taxon>Hypocreomycetidae</taxon>
        <taxon>Hypocreales</taxon>
        <taxon>Nectriaceae</taxon>
        <taxon>Dactylonectria</taxon>
    </lineage>
</organism>
<feature type="compositionally biased region" description="Basic and acidic residues" evidence="2">
    <location>
        <begin position="1463"/>
        <end position="1474"/>
    </location>
</feature>
<dbReference type="InterPro" id="IPR008271">
    <property type="entry name" value="Ser/Thr_kinase_AS"/>
</dbReference>
<feature type="region of interest" description="Disordered" evidence="2">
    <location>
        <begin position="1462"/>
        <end position="1546"/>
    </location>
</feature>
<dbReference type="SMART" id="SM00220">
    <property type="entry name" value="S_TKc"/>
    <property type="match status" value="1"/>
</dbReference>
<dbReference type="InterPro" id="IPR011009">
    <property type="entry name" value="Kinase-like_dom_sf"/>
</dbReference>
<dbReference type="GO" id="GO:0005737">
    <property type="term" value="C:cytoplasm"/>
    <property type="evidence" value="ECO:0007669"/>
    <property type="project" value="TreeGrafter"/>
</dbReference>
<dbReference type="PROSITE" id="PS00108">
    <property type="entry name" value="PROTEIN_KINASE_ST"/>
    <property type="match status" value="1"/>
</dbReference>
<dbReference type="Gene3D" id="1.10.510.10">
    <property type="entry name" value="Transferase(Phosphotransferase) domain 1"/>
    <property type="match status" value="1"/>
</dbReference>
<dbReference type="PANTHER" id="PTHR24361">
    <property type="entry name" value="MITOGEN-ACTIVATED KINASE KINASE KINASE"/>
    <property type="match status" value="1"/>
</dbReference>
<feature type="domain" description="FHA" evidence="3">
    <location>
        <begin position="1"/>
        <end position="17"/>
    </location>
</feature>
<dbReference type="PROSITE" id="PS50011">
    <property type="entry name" value="PROTEIN_KINASE_DOM"/>
    <property type="match status" value="1"/>
</dbReference>
<evidence type="ECO:0000256" key="2">
    <source>
        <dbReference type="SAM" id="MobiDB-lite"/>
    </source>
</evidence>
<feature type="compositionally biased region" description="Low complexity" evidence="2">
    <location>
        <begin position="490"/>
        <end position="502"/>
    </location>
</feature>
<feature type="region of interest" description="Disordered" evidence="2">
    <location>
        <begin position="78"/>
        <end position="126"/>
    </location>
</feature>
<dbReference type="SUPFAM" id="SSF56112">
    <property type="entry name" value="Protein kinase-like (PK-like)"/>
    <property type="match status" value="1"/>
</dbReference>
<protein>
    <recommendedName>
        <fullName evidence="7">Protein kinase domain-containing protein</fullName>
    </recommendedName>
</protein>
<comment type="similarity">
    <text evidence="1">Belongs to the protein kinase superfamily. CAMK Ser/Thr protein kinase family. CHEK2 subfamily.</text>
</comment>